<protein>
    <submittedName>
        <fullName evidence="2">MshO</fullName>
    </submittedName>
</protein>
<dbReference type="Pfam" id="PF07963">
    <property type="entry name" value="N_methyl"/>
    <property type="match status" value="1"/>
</dbReference>
<dbReference type="NCBIfam" id="TIGR02532">
    <property type="entry name" value="IV_pilin_GFxxxE"/>
    <property type="match status" value="1"/>
</dbReference>
<reference evidence="2 3" key="1">
    <citation type="submission" date="2006-03" db="EMBL/GenBank/DDBJ databases">
        <authorList>
            <person name="Bartlett D.H."/>
            <person name="Valle G."/>
            <person name="Lauro F.M."/>
            <person name="Vezzi A."/>
            <person name="Simonato F."/>
            <person name="Eloe E."/>
            <person name="Vitulo N."/>
            <person name="Stratton T.K."/>
            <person name="D'angelo M."/>
            <person name="Ferriera S."/>
            <person name="Johnson J."/>
            <person name="Kravitz S."/>
            <person name="Beeson K."/>
            <person name="Sutton G."/>
            <person name="Rogers Y."/>
            <person name="Friedman R."/>
            <person name="Frazier M."/>
            <person name="Venter J.C."/>
        </authorList>
    </citation>
    <scope>NUCLEOTIDE SEQUENCE [LARGE SCALE GENOMIC DNA]</scope>
    <source>
        <strain evidence="2 3">3TCK</strain>
    </source>
</reference>
<feature type="transmembrane region" description="Helical" evidence="1">
    <location>
        <begin position="6"/>
        <end position="29"/>
    </location>
</feature>
<evidence type="ECO:0000313" key="3">
    <source>
        <dbReference type="Proteomes" id="UP000003789"/>
    </source>
</evidence>
<keyword evidence="1" id="KW-0472">Membrane</keyword>
<keyword evidence="1" id="KW-1133">Transmembrane helix</keyword>
<sequence>MKALGFTLIEMIMAMVLLSIVGLSLAGIITKSSQIYVDTAARELILQEGRFVAERIVRELRLAVPNSVVLSQGNTCVEWVPVRASGIYSDLPLTPKNELTIIPDGTIRKDQRVVIYPTSAVDIFSPEAPVGGENKTAIILDNVDFTASNTENMVQLKIAEQTLFPSGSPANRFYIYDTPVAYCIEANQIWRYSNYALERETVNTPNFLNAERSLMAENVTELEFNTSNATLTRNSLVKFHLIISARGEEVRFDHDVLIANAP</sequence>
<accession>Q1Z1S0</accession>
<dbReference type="Proteomes" id="UP000003789">
    <property type="component" value="Unassembled WGS sequence"/>
</dbReference>
<dbReference type="EMBL" id="AAPH01000020">
    <property type="protein sequence ID" value="EAS42435.1"/>
    <property type="molecule type" value="Genomic_DNA"/>
</dbReference>
<evidence type="ECO:0000313" key="2">
    <source>
        <dbReference type="EMBL" id="EAS42435.1"/>
    </source>
</evidence>
<dbReference type="InterPro" id="IPR012902">
    <property type="entry name" value="N_methyl_site"/>
</dbReference>
<dbReference type="RefSeq" id="WP_006232398.1">
    <property type="nucleotide sequence ID" value="NZ_CH724136.1"/>
</dbReference>
<evidence type="ECO:0000256" key="1">
    <source>
        <dbReference type="SAM" id="Phobius"/>
    </source>
</evidence>
<dbReference type="HOGENOM" id="CLU_080973_1_0_6"/>
<organism evidence="2 3">
    <name type="scientific">Photobacterium profundum 3TCK</name>
    <dbReference type="NCBI Taxonomy" id="314280"/>
    <lineage>
        <taxon>Bacteria</taxon>
        <taxon>Pseudomonadati</taxon>
        <taxon>Pseudomonadota</taxon>
        <taxon>Gammaproteobacteria</taxon>
        <taxon>Vibrionales</taxon>
        <taxon>Vibrionaceae</taxon>
        <taxon>Photobacterium</taxon>
    </lineage>
</organism>
<keyword evidence="1" id="KW-0812">Transmembrane</keyword>
<comment type="caution">
    <text evidence="2">The sequence shown here is derived from an EMBL/GenBank/DDBJ whole genome shotgun (WGS) entry which is preliminary data.</text>
</comment>
<dbReference type="OrthoDB" id="9788802at2"/>
<gene>
    <name evidence="2" type="ORF">P3TCK_24055</name>
</gene>
<proteinExistence type="predicted"/>
<dbReference type="AlphaFoldDB" id="Q1Z1S0"/>
<name>Q1Z1S0_9GAMM</name>